<dbReference type="Pfam" id="PF01494">
    <property type="entry name" value="FAD_binding_3"/>
    <property type="match status" value="1"/>
</dbReference>
<dbReference type="InterPro" id="IPR002938">
    <property type="entry name" value="FAD-bd"/>
</dbReference>
<dbReference type="AlphaFoldDB" id="A0AB39SED7"/>
<keyword evidence="3" id="KW-0274">FAD</keyword>
<dbReference type="InterPro" id="IPR036188">
    <property type="entry name" value="FAD/NAD-bd_sf"/>
</dbReference>
<dbReference type="EMBL" id="CP163440">
    <property type="protein sequence ID" value="XDQ66780.1"/>
    <property type="molecule type" value="Genomic_DNA"/>
</dbReference>
<dbReference type="Gene3D" id="3.50.50.60">
    <property type="entry name" value="FAD/NAD(P)-binding domain"/>
    <property type="match status" value="1"/>
</dbReference>
<keyword evidence="2" id="KW-0285">Flavoprotein</keyword>
<dbReference type="PANTHER" id="PTHR43004">
    <property type="entry name" value="TRK SYSTEM POTASSIUM UPTAKE PROTEIN"/>
    <property type="match status" value="1"/>
</dbReference>
<evidence type="ECO:0000256" key="3">
    <source>
        <dbReference type="ARBA" id="ARBA00022827"/>
    </source>
</evidence>
<dbReference type="PANTHER" id="PTHR43004:SF19">
    <property type="entry name" value="BINDING MONOOXYGENASE, PUTATIVE (JCVI)-RELATED"/>
    <property type="match status" value="1"/>
</dbReference>
<name>A0AB39SED7_9ACTN</name>
<evidence type="ECO:0000256" key="2">
    <source>
        <dbReference type="ARBA" id="ARBA00022630"/>
    </source>
</evidence>
<evidence type="ECO:0000259" key="4">
    <source>
        <dbReference type="Pfam" id="PF01494"/>
    </source>
</evidence>
<dbReference type="GO" id="GO:0071949">
    <property type="term" value="F:FAD binding"/>
    <property type="evidence" value="ECO:0007669"/>
    <property type="project" value="InterPro"/>
</dbReference>
<dbReference type="RefSeq" id="WP_369263755.1">
    <property type="nucleotide sequence ID" value="NZ_CP163440.1"/>
</dbReference>
<evidence type="ECO:0000256" key="1">
    <source>
        <dbReference type="ARBA" id="ARBA00001974"/>
    </source>
</evidence>
<keyword evidence="5" id="KW-0503">Monooxygenase</keyword>
<comment type="cofactor">
    <cofactor evidence="1">
        <name>FAD</name>
        <dbReference type="ChEBI" id="CHEBI:57692"/>
    </cofactor>
</comment>
<sequence>MEDVLIVGAGPAGLVTAAELALARVRCRVLERRAERSGWSRAFGLHARTLELLDARGLAEPLVEPWCGPPKTAATPRA</sequence>
<dbReference type="InterPro" id="IPR050641">
    <property type="entry name" value="RIFMO-like"/>
</dbReference>
<protein>
    <submittedName>
        <fullName evidence="5">FAD-dependent monooxygenase</fullName>
    </submittedName>
</protein>
<gene>
    <name evidence="5" type="ORF">AB5J50_41360</name>
</gene>
<reference evidence="5" key="1">
    <citation type="submission" date="2024-07" db="EMBL/GenBank/DDBJ databases">
        <authorList>
            <person name="Yu S.T."/>
        </authorList>
    </citation>
    <scope>NUCLEOTIDE SEQUENCE</scope>
    <source>
        <strain evidence="5">R35</strain>
    </source>
</reference>
<dbReference type="GO" id="GO:0016709">
    <property type="term" value="F:oxidoreductase activity, acting on paired donors, with incorporation or reduction of molecular oxygen, NAD(P)H as one donor, and incorporation of one atom of oxygen"/>
    <property type="evidence" value="ECO:0007669"/>
    <property type="project" value="UniProtKB-ARBA"/>
</dbReference>
<dbReference type="SUPFAM" id="SSF51905">
    <property type="entry name" value="FAD/NAD(P)-binding domain"/>
    <property type="match status" value="1"/>
</dbReference>
<keyword evidence="5" id="KW-0560">Oxidoreductase</keyword>
<proteinExistence type="predicted"/>
<accession>A0AB39SED7</accession>
<evidence type="ECO:0000313" key="5">
    <source>
        <dbReference type="EMBL" id="XDQ66780.1"/>
    </source>
</evidence>
<feature type="domain" description="FAD-binding" evidence="4">
    <location>
        <begin position="3"/>
        <end position="62"/>
    </location>
</feature>
<organism evidence="5">
    <name type="scientific">Streptomyces sp. R35</name>
    <dbReference type="NCBI Taxonomy" id="3238630"/>
    <lineage>
        <taxon>Bacteria</taxon>
        <taxon>Bacillati</taxon>
        <taxon>Actinomycetota</taxon>
        <taxon>Actinomycetes</taxon>
        <taxon>Kitasatosporales</taxon>
        <taxon>Streptomycetaceae</taxon>
        <taxon>Streptomyces</taxon>
    </lineage>
</organism>